<keyword evidence="1" id="KW-0808">Transferase</keyword>
<dbReference type="EMBL" id="JAWZSR010000001">
    <property type="protein sequence ID" value="MDX8044959.1"/>
    <property type="molecule type" value="Genomic_DNA"/>
</dbReference>
<dbReference type="Proteomes" id="UP001277972">
    <property type="component" value="Unassembled WGS sequence"/>
</dbReference>
<proteinExistence type="predicted"/>
<gene>
    <name evidence="1" type="primary">pyrE</name>
    <name evidence="1" type="ORF">SH601_03070</name>
</gene>
<accession>A0ACC6M1Z4</accession>
<comment type="caution">
    <text evidence="1">The sequence shown here is derived from an EMBL/GenBank/DDBJ whole genome shotgun (WGS) entry which is preliminary data.</text>
</comment>
<reference evidence="1" key="1">
    <citation type="submission" date="2023-11" db="EMBL/GenBank/DDBJ databases">
        <title>Gracilibacillus pellucida a moderately halophilic bacterium isolated from saline soil in Xinjiang province.</title>
        <authorList>
            <person name="Zhang Z."/>
            <person name="Tan F."/>
            <person name="Wang Y."/>
            <person name="Xia M."/>
        </authorList>
    </citation>
    <scope>NUCLEOTIDE SEQUENCE</scope>
    <source>
        <strain evidence="1">S3-1-1</strain>
    </source>
</reference>
<dbReference type="EC" id="2.4.2.10" evidence="1"/>
<evidence type="ECO:0000313" key="2">
    <source>
        <dbReference type="Proteomes" id="UP001277972"/>
    </source>
</evidence>
<evidence type="ECO:0000313" key="1">
    <source>
        <dbReference type="EMBL" id="MDX8044959.1"/>
    </source>
</evidence>
<keyword evidence="1" id="KW-0328">Glycosyltransferase</keyword>
<sequence>MLKSKEIANALYEIEAIQIRPDRSFVWTSGIHSPIYCDNRLTMSYPKVRKQIVEQFAEIINGMDEKPDVIAGCATAGIPHAAWLADYLDLPMVYVRSKPKGHGKGNQIEGKVEKGDKVIVIEDLISTGGSSIDSALVLQDVGAEVLSVIAIFSYGLNKANNQFSDANIPFTTITNFDILAETLVEKEEITEAEKVDLLEWRDELGNN</sequence>
<protein>
    <submittedName>
        <fullName evidence="1">Orotate phosphoribosyltransferase</fullName>
        <ecNumber evidence="1">2.4.2.10</ecNumber>
    </submittedName>
</protein>
<name>A0ACC6M1Z4_9BACI</name>
<keyword evidence="2" id="KW-1185">Reference proteome</keyword>
<organism evidence="1 2">
    <name type="scientific">Gracilibacillus pellucidus</name>
    <dbReference type="NCBI Taxonomy" id="3095368"/>
    <lineage>
        <taxon>Bacteria</taxon>
        <taxon>Bacillati</taxon>
        <taxon>Bacillota</taxon>
        <taxon>Bacilli</taxon>
        <taxon>Bacillales</taxon>
        <taxon>Bacillaceae</taxon>
        <taxon>Gracilibacillus</taxon>
    </lineage>
</organism>